<proteinExistence type="predicted"/>
<keyword evidence="3" id="KW-1185">Reference proteome</keyword>
<dbReference type="RefSeq" id="WP_108899826.1">
    <property type="nucleotide sequence ID" value="NZ_CP029185.2"/>
</dbReference>
<gene>
    <name evidence="2" type="ORF">HYN51_03655</name>
</gene>
<dbReference type="PROSITE" id="PS51257">
    <property type="entry name" value="PROKAR_LIPOPROTEIN"/>
    <property type="match status" value="1"/>
</dbReference>
<feature type="signal peptide" evidence="1">
    <location>
        <begin position="1"/>
        <end position="18"/>
    </location>
</feature>
<dbReference type="OrthoDB" id="148878at2"/>
<dbReference type="EMBL" id="CP029185">
    <property type="protein sequence ID" value="AWH87738.1"/>
    <property type="molecule type" value="Genomic_DNA"/>
</dbReference>
<accession>A0A2Y9TVH3</accession>
<evidence type="ECO:0000313" key="2">
    <source>
        <dbReference type="EMBL" id="AWH87738.1"/>
    </source>
</evidence>
<keyword evidence="1" id="KW-0732">Signal</keyword>
<feature type="chain" id="PRO_5016138597" evidence="1">
    <location>
        <begin position="19"/>
        <end position="86"/>
    </location>
</feature>
<reference evidence="2 3" key="1">
    <citation type="journal article" date="2019" name="Int. J. Syst. Evol. Microbiol.">
        <title>Limnobaculum parvum gen. nov., sp. nov., isolated from a freshwater lake.</title>
        <authorList>
            <person name="Baek C."/>
            <person name="Shin S.K."/>
            <person name="Yi H."/>
        </authorList>
    </citation>
    <scope>NUCLEOTIDE SEQUENCE [LARGE SCALE GENOMIC DNA]</scope>
    <source>
        <strain evidence="2 3">HYN0051</strain>
    </source>
</reference>
<dbReference type="KEGG" id="lpv:HYN51_03655"/>
<evidence type="ECO:0000256" key="1">
    <source>
        <dbReference type="SAM" id="SignalP"/>
    </source>
</evidence>
<evidence type="ECO:0000313" key="3">
    <source>
        <dbReference type="Proteomes" id="UP000244908"/>
    </source>
</evidence>
<organism evidence="2 3">
    <name type="scientific">Limnobaculum parvum</name>
    <dbReference type="NCBI Taxonomy" id="2172103"/>
    <lineage>
        <taxon>Bacteria</taxon>
        <taxon>Pseudomonadati</taxon>
        <taxon>Pseudomonadota</taxon>
        <taxon>Gammaproteobacteria</taxon>
        <taxon>Enterobacterales</taxon>
        <taxon>Budviciaceae</taxon>
        <taxon>Limnobaculum</taxon>
    </lineage>
</organism>
<dbReference type="AlphaFoldDB" id="A0A2Y9TVH3"/>
<dbReference type="InterPro" id="IPR005590">
    <property type="entry name" value="DUF333"/>
</dbReference>
<dbReference type="Pfam" id="PF03891">
    <property type="entry name" value="DUF333"/>
    <property type="match status" value="1"/>
</dbReference>
<dbReference type="Proteomes" id="UP000244908">
    <property type="component" value="Chromosome"/>
</dbReference>
<protein>
    <submittedName>
        <fullName evidence="2">DUF333 domain-containing protein</fullName>
    </submittedName>
</protein>
<sequence length="86" mass="9128">MRKMINVACIVSGLFVVALIQGCSSGSKTQDASVIGGKGNPADIYCTSVGGKVQPRQNAKGSYSVCSFKDGIQLDTWELYRANHNS</sequence>
<name>A0A2Y9TVH3_9GAMM</name>